<gene>
    <name evidence="4" type="ORF">FHU40_004398</name>
</gene>
<keyword evidence="3" id="KW-1133">Transmembrane helix</keyword>
<dbReference type="InterPro" id="IPR005754">
    <property type="entry name" value="Sortase"/>
</dbReference>
<dbReference type="Pfam" id="PF04203">
    <property type="entry name" value="Sortase"/>
    <property type="match status" value="1"/>
</dbReference>
<dbReference type="InterPro" id="IPR042003">
    <property type="entry name" value="Sortase_E"/>
</dbReference>
<evidence type="ECO:0000313" key="5">
    <source>
        <dbReference type="Proteomes" id="UP000589626"/>
    </source>
</evidence>
<dbReference type="Gene3D" id="2.40.260.10">
    <property type="entry name" value="Sortase"/>
    <property type="match status" value="1"/>
</dbReference>
<feature type="transmembrane region" description="Helical" evidence="3">
    <location>
        <begin position="12"/>
        <end position="34"/>
    </location>
</feature>
<feature type="active site" description="Proton donor/acceptor" evidence="2">
    <location>
        <position position="121"/>
    </location>
</feature>
<keyword evidence="3" id="KW-0812">Transmembrane</keyword>
<proteinExistence type="predicted"/>
<comment type="caution">
    <text evidence="4">The sequence shown here is derived from an EMBL/GenBank/DDBJ whole genome shotgun (WGS) entry which is preliminary data.</text>
</comment>
<accession>A0A7W4VZA8</accession>
<evidence type="ECO:0000256" key="2">
    <source>
        <dbReference type="PIRSR" id="PIRSR605754-1"/>
    </source>
</evidence>
<protein>
    <submittedName>
        <fullName evidence="4">Sortase A</fullName>
        <ecNumber evidence="4">3.4.22.70</ecNumber>
    </submittedName>
</protein>
<dbReference type="InterPro" id="IPR053465">
    <property type="entry name" value="Sortase_Class_E"/>
</dbReference>
<feature type="active site" description="Acyl-thioester intermediate" evidence="2">
    <location>
        <position position="199"/>
    </location>
</feature>
<keyword evidence="5" id="KW-1185">Reference proteome</keyword>
<dbReference type="InterPro" id="IPR023365">
    <property type="entry name" value="Sortase_dom-sf"/>
</dbReference>
<dbReference type="RefSeq" id="WP_221200217.1">
    <property type="nucleotide sequence ID" value="NZ_JACHWR010000003.1"/>
</dbReference>
<dbReference type="EC" id="3.4.22.70" evidence="4"/>
<dbReference type="CDD" id="cd05830">
    <property type="entry name" value="Sortase_E"/>
    <property type="match status" value="1"/>
</dbReference>
<organism evidence="4 5">
    <name type="scientific">Nocardioides soli</name>
    <dbReference type="NCBI Taxonomy" id="1036020"/>
    <lineage>
        <taxon>Bacteria</taxon>
        <taxon>Bacillati</taxon>
        <taxon>Actinomycetota</taxon>
        <taxon>Actinomycetes</taxon>
        <taxon>Propionibacteriales</taxon>
        <taxon>Nocardioidaceae</taxon>
        <taxon>Nocardioides</taxon>
    </lineage>
</organism>
<sequence>MAGQRKRRRLLVGSGVLLIVAGVALLGYVGWQLYGTTWVSKREQHKIVEATRDVWEGGGRSADQRALADGVVALVRIPRLGEEYVVPAHRGTDDATLARGFGIFDDAAPPGGKGNFTLAGHRITHGEPLRRLPELDAGDEIVVETADTTYTYVLDTDGDALTVDFNAGWVTTSDPVEPGTDRPMSERIGSTRLITLVTCAELFHTDDRLVAFGHLVSKEPK</sequence>
<evidence type="ECO:0000256" key="1">
    <source>
        <dbReference type="ARBA" id="ARBA00022801"/>
    </source>
</evidence>
<dbReference type="NCBIfam" id="NF033747">
    <property type="entry name" value="class_E_sortase"/>
    <property type="match status" value="1"/>
</dbReference>
<dbReference type="EMBL" id="JACHWR010000003">
    <property type="protein sequence ID" value="MBB3044561.1"/>
    <property type="molecule type" value="Genomic_DNA"/>
</dbReference>
<keyword evidence="1 4" id="KW-0378">Hydrolase</keyword>
<name>A0A7W4VZA8_9ACTN</name>
<keyword evidence="3" id="KW-0472">Membrane</keyword>
<evidence type="ECO:0000313" key="4">
    <source>
        <dbReference type="EMBL" id="MBB3044561.1"/>
    </source>
</evidence>
<dbReference type="AlphaFoldDB" id="A0A7W4VZA8"/>
<reference evidence="4 5" key="1">
    <citation type="submission" date="2020-08" db="EMBL/GenBank/DDBJ databases">
        <title>Sequencing the genomes of 1000 actinobacteria strains.</title>
        <authorList>
            <person name="Klenk H.-P."/>
        </authorList>
    </citation>
    <scope>NUCLEOTIDE SEQUENCE [LARGE SCALE GENOMIC DNA]</scope>
    <source>
        <strain evidence="4 5">DSM 105498</strain>
    </source>
</reference>
<dbReference type="SUPFAM" id="SSF63817">
    <property type="entry name" value="Sortase"/>
    <property type="match status" value="1"/>
</dbReference>
<dbReference type="GO" id="GO:0016787">
    <property type="term" value="F:hydrolase activity"/>
    <property type="evidence" value="ECO:0007669"/>
    <property type="project" value="UniProtKB-KW"/>
</dbReference>
<dbReference type="Proteomes" id="UP000589626">
    <property type="component" value="Unassembled WGS sequence"/>
</dbReference>
<evidence type="ECO:0000256" key="3">
    <source>
        <dbReference type="SAM" id="Phobius"/>
    </source>
</evidence>